<evidence type="ECO:0000256" key="3">
    <source>
        <dbReference type="ARBA" id="ARBA00022833"/>
    </source>
</evidence>
<dbReference type="EMBL" id="CAJJDM010000108">
    <property type="protein sequence ID" value="CAD8097892.1"/>
    <property type="molecule type" value="Genomic_DNA"/>
</dbReference>
<dbReference type="GO" id="GO:0016925">
    <property type="term" value="P:protein sumoylation"/>
    <property type="evidence" value="ECO:0007669"/>
    <property type="project" value="TreeGrafter"/>
</dbReference>
<sequence length="587" mass="68678">MLRKELEKNLKDIKEDVNQEIPKYLEEGIILNQINRKVQNELQKEFNIQQDFELNFRSIFLEFILNLQKQKMIQKQIFNPPKSISDLFLGSYFYLEDVPKINRHPILKQIIDHINMRINNYFQHHISTLHQLIDQQKLIDSQSTRSSQIDIEIDSNQIIPDEQQQKQQKQESELIDLAKFKNPTEEQLNCPYCVCKKINQIAQKSLAFRCAICKNYFHSSCLRIEKPKKVFVCPECIIIGMDPLHELQESILDPIIFQSLEGRANQFISKFQLKKGLPSEHLIEIRSIKIDGQFQDISWPDLGDLQLNGKKIQEFRPLAHNSSLKKRKDEKLELKLEQGQVNLLTIREQNQTPELKAYRINQGIPYMLGIFQVRIYKLSEFIKKIKMDQNCLLGIEQSKKFIQLSILQNQFDEVKMESIKVSLDCVYDLNQIQTPARGNICEHIQCFSLENLVTMMKNVTPRKWKCPICKQMILGLQIDAYQMCILTIIKQFNLKINEVSFNQFGEVENPELRELLQQQESILPDSTRSNNNRIIQLEQISQRILKISNQVVAGSQIKQQKSHPPLLPEPKPIKKIGNSFSDAILID</sequence>
<dbReference type="AlphaFoldDB" id="A0A8S1P4D1"/>
<gene>
    <name evidence="6" type="ORF">PPRIM_AZ9-3.1.T1050088</name>
</gene>
<protein>
    <recommendedName>
        <fullName evidence="5">SP-RING-type domain-containing protein</fullName>
    </recommendedName>
</protein>
<proteinExistence type="predicted"/>
<keyword evidence="2 4" id="KW-0863">Zinc-finger</keyword>
<dbReference type="SMART" id="SM00249">
    <property type="entry name" value="PHD"/>
    <property type="match status" value="1"/>
</dbReference>
<dbReference type="Proteomes" id="UP000688137">
    <property type="component" value="Unassembled WGS sequence"/>
</dbReference>
<evidence type="ECO:0000313" key="7">
    <source>
        <dbReference type="Proteomes" id="UP000688137"/>
    </source>
</evidence>
<name>A0A8S1P4D1_PARPR</name>
<dbReference type="PANTHER" id="PTHR10782:SF4">
    <property type="entry name" value="TONALLI, ISOFORM E"/>
    <property type="match status" value="1"/>
</dbReference>
<dbReference type="PROSITE" id="PS51044">
    <property type="entry name" value="ZF_SP_RING"/>
    <property type="match status" value="1"/>
</dbReference>
<evidence type="ECO:0000256" key="2">
    <source>
        <dbReference type="ARBA" id="ARBA00022771"/>
    </source>
</evidence>
<evidence type="ECO:0000256" key="1">
    <source>
        <dbReference type="ARBA" id="ARBA00022723"/>
    </source>
</evidence>
<dbReference type="InterPro" id="IPR001965">
    <property type="entry name" value="Znf_PHD"/>
</dbReference>
<accession>A0A8S1P4D1</accession>
<dbReference type="PANTHER" id="PTHR10782">
    <property type="entry name" value="ZINC FINGER MIZ DOMAIN-CONTAINING PROTEIN"/>
    <property type="match status" value="1"/>
</dbReference>
<dbReference type="InterPro" id="IPR004181">
    <property type="entry name" value="Znf_MIZ"/>
</dbReference>
<keyword evidence="3" id="KW-0862">Zinc</keyword>
<feature type="domain" description="SP-RING-type" evidence="5">
    <location>
        <begin position="410"/>
        <end position="495"/>
    </location>
</feature>
<comment type="caution">
    <text evidence="6">The sequence shown here is derived from an EMBL/GenBank/DDBJ whole genome shotgun (WGS) entry which is preliminary data.</text>
</comment>
<keyword evidence="1" id="KW-0479">Metal-binding</keyword>
<evidence type="ECO:0000313" key="6">
    <source>
        <dbReference type="EMBL" id="CAD8097892.1"/>
    </source>
</evidence>
<dbReference type="GO" id="GO:0008270">
    <property type="term" value="F:zinc ion binding"/>
    <property type="evidence" value="ECO:0007669"/>
    <property type="project" value="UniProtKB-KW"/>
</dbReference>
<dbReference type="GO" id="GO:0061665">
    <property type="term" value="F:SUMO ligase activity"/>
    <property type="evidence" value="ECO:0007669"/>
    <property type="project" value="TreeGrafter"/>
</dbReference>
<evidence type="ECO:0000259" key="5">
    <source>
        <dbReference type="PROSITE" id="PS51044"/>
    </source>
</evidence>
<keyword evidence="7" id="KW-1185">Reference proteome</keyword>
<dbReference type="GO" id="GO:0000785">
    <property type="term" value="C:chromatin"/>
    <property type="evidence" value="ECO:0007669"/>
    <property type="project" value="TreeGrafter"/>
</dbReference>
<evidence type="ECO:0000256" key="4">
    <source>
        <dbReference type="PROSITE-ProRule" id="PRU00452"/>
    </source>
</evidence>
<organism evidence="6 7">
    <name type="scientific">Paramecium primaurelia</name>
    <dbReference type="NCBI Taxonomy" id="5886"/>
    <lineage>
        <taxon>Eukaryota</taxon>
        <taxon>Sar</taxon>
        <taxon>Alveolata</taxon>
        <taxon>Ciliophora</taxon>
        <taxon>Intramacronucleata</taxon>
        <taxon>Oligohymenophorea</taxon>
        <taxon>Peniculida</taxon>
        <taxon>Parameciidae</taxon>
        <taxon>Paramecium</taxon>
    </lineage>
</organism>
<dbReference type="Pfam" id="PF02891">
    <property type="entry name" value="zf-MIZ"/>
    <property type="match status" value="1"/>
</dbReference>
<reference evidence="6" key="1">
    <citation type="submission" date="2021-01" db="EMBL/GenBank/DDBJ databases">
        <authorList>
            <consortium name="Genoscope - CEA"/>
            <person name="William W."/>
        </authorList>
    </citation>
    <scope>NUCLEOTIDE SEQUENCE</scope>
</reference>